<evidence type="ECO:0000259" key="1">
    <source>
        <dbReference type="Pfam" id="PF01918"/>
    </source>
</evidence>
<protein>
    <submittedName>
        <fullName evidence="2">Nucleoid protein Alba</fullName>
    </submittedName>
</protein>
<gene>
    <name evidence="2" type="ordered locus">Tpen_1261</name>
</gene>
<dbReference type="GO" id="GO:0003676">
    <property type="term" value="F:nucleic acid binding"/>
    <property type="evidence" value="ECO:0007669"/>
    <property type="project" value="InterPro"/>
</dbReference>
<dbReference type="Pfam" id="PF01918">
    <property type="entry name" value="Alba"/>
    <property type="match status" value="1"/>
</dbReference>
<dbReference type="EnsemblBacteria" id="ABL78659">
    <property type="protein sequence ID" value="ABL78659"/>
    <property type="gene ID" value="Tpen_1261"/>
</dbReference>
<evidence type="ECO:0000313" key="2">
    <source>
        <dbReference type="EMBL" id="ABL78659.1"/>
    </source>
</evidence>
<sequence length="95" mass="10432">MGEEVLLVGEKPESAYTLELMTMLGKGAPRVVVRAVGRNISKAVYVTEGVRRLTGDKIAYGKIRIYSTEVGEVKEEKSVPVIEIEVVNLGVERRA</sequence>
<dbReference type="RefSeq" id="WP_011752924.1">
    <property type="nucleotide sequence ID" value="NC_008698.1"/>
</dbReference>
<dbReference type="KEGG" id="tpe:Tpen_1261"/>
<dbReference type="STRING" id="368408.Tpen_1261"/>
<evidence type="ECO:0000313" key="3">
    <source>
        <dbReference type="Proteomes" id="UP000000641"/>
    </source>
</evidence>
<dbReference type="GeneID" id="4600783"/>
<dbReference type="eggNOG" id="arCOG01753">
    <property type="taxonomic scope" value="Archaea"/>
</dbReference>
<dbReference type="Proteomes" id="UP000000641">
    <property type="component" value="Chromosome"/>
</dbReference>
<accession>A1RZM9</accession>
<organism evidence="2 3">
    <name type="scientific">Thermofilum pendens (strain DSM 2475 / Hrk 5)</name>
    <dbReference type="NCBI Taxonomy" id="368408"/>
    <lineage>
        <taxon>Archaea</taxon>
        <taxon>Thermoproteota</taxon>
        <taxon>Thermoprotei</taxon>
        <taxon>Thermofilales</taxon>
        <taxon>Thermofilaceae</taxon>
        <taxon>Thermofilum</taxon>
    </lineage>
</organism>
<reference evidence="3" key="1">
    <citation type="journal article" date="2008" name="J. Bacteriol.">
        <title>Genome sequence of Thermofilum pendens reveals an exceptional loss of biosynthetic pathways without genome reduction.</title>
        <authorList>
            <person name="Anderson I."/>
            <person name="Rodriguez J."/>
            <person name="Susanti D."/>
            <person name="Porat I."/>
            <person name="Reich C."/>
            <person name="Ulrich L.E."/>
            <person name="Elkins J.G."/>
            <person name="Mavromatis K."/>
            <person name="Lykidis A."/>
            <person name="Kim E."/>
            <person name="Thompson L.S."/>
            <person name="Nolan M."/>
            <person name="Land M."/>
            <person name="Copeland A."/>
            <person name="Lapidus A."/>
            <person name="Lucas S."/>
            <person name="Detter C."/>
            <person name="Zhulin I.B."/>
            <person name="Olsen G.J."/>
            <person name="Whitman W."/>
            <person name="Mukhopadhyay B."/>
            <person name="Bristow J."/>
            <person name="Kyrpides N."/>
        </authorList>
    </citation>
    <scope>NUCLEOTIDE SEQUENCE [LARGE SCALE GENOMIC DNA]</scope>
    <source>
        <strain evidence="3">DSM 2475 / Hrk 5</strain>
    </source>
</reference>
<dbReference type="InterPro" id="IPR036882">
    <property type="entry name" value="Alba-like_dom_sf"/>
</dbReference>
<dbReference type="InterPro" id="IPR002775">
    <property type="entry name" value="DNA/RNA-bd_Alba-like"/>
</dbReference>
<dbReference type="Gene3D" id="3.30.110.20">
    <property type="entry name" value="Alba-like domain"/>
    <property type="match status" value="1"/>
</dbReference>
<dbReference type="EMBL" id="CP000505">
    <property type="protein sequence ID" value="ABL78659.1"/>
    <property type="molecule type" value="Genomic_DNA"/>
</dbReference>
<dbReference type="OrthoDB" id="10360at2157"/>
<name>A1RZM9_THEPD</name>
<keyword evidence="3" id="KW-1185">Reference proteome</keyword>
<dbReference type="AlphaFoldDB" id="A1RZM9"/>
<feature type="domain" description="DNA/RNA-binding protein Alba-like" evidence="1">
    <location>
        <begin position="5"/>
        <end position="67"/>
    </location>
</feature>
<proteinExistence type="predicted"/>
<dbReference type="SUPFAM" id="SSF82704">
    <property type="entry name" value="AlbA-like"/>
    <property type="match status" value="1"/>
</dbReference>
<dbReference type="HOGENOM" id="CLU_110989_1_0_2"/>